<dbReference type="SMART" id="SM00065">
    <property type="entry name" value="GAF"/>
    <property type="match status" value="1"/>
</dbReference>
<dbReference type="InterPro" id="IPR050469">
    <property type="entry name" value="Diguanylate_Cyclase"/>
</dbReference>
<dbReference type="Gene3D" id="3.30.450.40">
    <property type="match status" value="1"/>
</dbReference>
<dbReference type="AlphaFoldDB" id="A0A1M6JI22"/>
<dbReference type="InterPro" id="IPR003018">
    <property type="entry name" value="GAF"/>
</dbReference>
<dbReference type="RefSeq" id="WP_073008651.1">
    <property type="nucleotide sequence ID" value="NZ_FQZO01000005.1"/>
</dbReference>
<dbReference type="InterPro" id="IPR029016">
    <property type="entry name" value="GAF-like_dom_sf"/>
</dbReference>
<dbReference type="CDD" id="cd01949">
    <property type="entry name" value="GGDEF"/>
    <property type="match status" value="1"/>
</dbReference>
<dbReference type="SUPFAM" id="SSF55781">
    <property type="entry name" value="GAF domain-like"/>
    <property type="match status" value="1"/>
</dbReference>
<accession>A0A1M6JI22</accession>
<evidence type="ECO:0000313" key="3">
    <source>
        <dbReference type="Proteomes" id="UP000184080"/>
    </source>
</evidence>
<dbReference type="InterPro" id="IPR029787">
    <property type="entry name" value="Nucleotide_cyclase"/>
</dbReference>
<evidence type="ECO:0000259" key="1">
    <source>
        <dbReference type="PROSITE" id="PS50887"/>
    </source>
</evidence>
<dbReference type="SMART" id="SM00267">
    <property type="entry name" value="GGDEF"/>
    <property type="match status" value="1"/>
</dbReference>
<keyword evidence="3" id="KW-1185">Reference proteome</keyword>
<dbReference type="Pfam" id="PF00990">
    <property type="entry name" value="GGDEF"/>
    <property type="match status" value="1"/>
</dbReference>
<dbReference type="Gene3D" id="3.30.70.270">
    <property type="match status" value="1"/>
</dbReference>
<dbReference type="InterPro" id="IPR043128">
    <property type="entry name" value="Rev_trsase/Diguanyl_cyclase"/>
</dbReference>
<name>A0A1M6JI22_9CLOT</name>
<proteinExistence type="predicted"/>
<sequence>MEDYKSLYIKLSEEFQTYQNFAENQMQVLNDKNMKLEKNLDAFFNIVEISKYINSYLRDENIITMINDMIIGILGATYSSIYLKEENKLIAKATNGISDNFNILEESFLSEIQNENPFVINSTTPIFGDVKTRSSIHSVIGVPIKLREKFMGYIIVEHSLFNFFSSDHIKFISSIANQIGIAIENSLLYKKIRESAKRDPFLNIYHRKYLTNLMRKKIQDDKQHNFAIVMLDFDNFKKINDTFGHLFGDEVLMQTVSLLEKNLEEEDMLARYGGEELIIYIDNVPSIEEVYNKINNIRKKISNNYIALGNVCRKVTASFGISFYPYNGSDIEELLYNADEMLYVAKNSGKDKVVCCGPPLKA</sequence>
<dbReference type="OrthoDB" id="9805474at2"/>
<dbReference type="SUPFAM" id="SSF55073">
    <property type="entry name" value="Nucleotide cyclase"/>
    <property type="match status" value="1"/>
</dbReference>
<dbReference type="PROSITE" id="PS50887">
    <property type="entry name" value="GGDEF"/>
    <property type="match status" value="1"/>
</dbReference>
<dbReference type="Pfam" id="PF01590">
    <property type="entry name" value="GAF"/>
    <property type="match status" value="1"/>
</dbReference>
<protein>
    <submittedName>
        <fullName evidence="2">Diguanylate cyclase with GAF sensor</fullName>
    </submittedName>
</protein>
<dbReference type="PANTHER" id="PTHR45138:SF9">
    <property type="entry name" value="DIGUANYLATE CYCLASE DGCM-RELATED"/>
    <property type="match status" value="1"/>
</dbReference>
<dbReference type="EMBL" id="FQZO01000005">
    <property type="protein sequence ID" value="SHJ46369.1"/>
    <property type="molecule type" value="Genomic_DNA"/>
</dbReference>
<dbReference type="STRING" id="1121298.SAMN05444401_3110"/>
<dbReference type="GO" id="GO:0052621">
    <property type="term" value="F:diguanylate cyclase activity"/>
    <property type="evidence" value="ECO:0007669"/>
    <property type="project" value="TreeGrafter"/>
</dbReference>
<gene>
    <name evidence="2" type="ORF">SAMN05444401_3110</name>
</gene>
<dbReference type="InterPro" id="IPR000160">
    <property type="entry name" value="GGDEF_dom"/>
</dbReference>
<dbReference type="PANTHER" id="PTHR45138">
    <property type="entry name" value="REGULATORY COMPONENTS OF SENSORY TRANSDUCTION SYSTEM"/>
    <property type="match status" value="1"/>
</dbReference>
<organism evidence="2 3">
    <name type="scientific">Clostridium amylolyticum</name>
    <dbReference type="NCBI Taxonomy" id="1121298"/>
    <lineage>
        <taxon>Bacteria</taxon>
        <taxon>Bacillati</taxon>
        <taxon>Bacillota</taxon>
        <taxon>Clostridia</taxon>
        <taxon>Eubacteriales</taxon>
        <taxon>Clostridiaceae</taxon>
        <taxon>Clostridium</taxon>
    </lineage>
</organism>
<feature type="domain" description="GGDEF" evidence="1">
    <location>
        <begin position="224"/>
        <end position="358"/>
    </location>
</feature>
<dbReference type="Proteomes" id="UP000184080">
    <property type="component" value="Unassembled WGS sequence"/>
</dbReference>
<reference evidence="2 3" key="1">
    <citation type="submission" date="2016-11" db="EMBL/GenBank/DDBJ databases">
        <authorList>
            <person name="Jaros S."/>
            <person name="Januszkiewicz K."/>
            <person name="Wedrychowicz H."/>
        </authorList>
    </citation>
    <scope>NUCLEOTIDE SEQUENCE [LARGE SCALE GENOMIC DNA]</scope>
    <source>
        <strain evidence="2 3">DSM 21864</strain>
    </source>
</reference>
<dbReference type="NCBIfam" id="TIGR00254">
    <property type="entry name" value="GGDEF"/>
    <property type="match status" value="1"/>
</dbReference>
<evidence type="ECO:0000313" key="2">
    <source>
        <dbReference type="EMBL" id="SHJ46369.1"/>
    </source>
</evidence>